<dbReference type="InParanoid" id="T0QBB1"/>
<evidence type="ECO:0000256" key="3">
    <source>
        <dbReference type="ARBA" id="ARBA00022741"/>
    </source>
</evidence>
<dbReference type="CDD" id="cd00174">
    <property type="entry name" value="SH3"/>
    <property type="match status" value="1"/>
</dbReference>
<dbReference type="InterPro" id="IPR036028">
    <property type="entry name" value="SH3-like_dom_sf"/>
</dbReference>
<dbReference type="SUPFAM" id="SSF55021">
    <property type="entry name" value="ACT-like"/>
    <property type="match status" value="1"/>
</dbReference>
<dbReference type="PROSITE" id="PS00108">
    <property type="entry name" value="PROTEIN_KINASE_ST"/>
    <property type="match status" value="1"/>
</dbReference>
<dbReference type="RefSeq" id="XP_008614670.1">
    <property type="nucleotide sequence ID" value="XM_008616448.1"/>
</dbReference>
<dbReference type="SUPFAM" id="SSF56112">
    <property type="entry name" value="Protein kinase-like (PK-like)"/>
    <property type="match status" value="1"/>
</dbReference>
<organism evidence="10 11">
    <name type="scientific">Saprolegnia diclina (strain VS20)</name>
    <dbReference type="NCBI Taxonomy" id="1156394"/>
    <lineage>
        <taxon>Eukaryota</taxon>
        <taxon>Sar</taxon>
        <taxon>Stramenopiles</taxon>
        <taxon>Oomycota</taxon>
        <taxon>Saprolegniomycetes</taxon>
        <taxon>Saprolegniales</taxon>
        <taxon>Saprolegniaceae</taxon>
        <taxon>Saprolegnia</taxon>
    </lineage>
</organism>
<evidence type="ECO:0000259" key="8">
    <source>
        <dbReference type="PROSITE" id="PS50002"/>
    </source>
</evidence>
<dbReference type="PROSITE" id="PS50002">
    <property type="entry name" value="SH3"/>
    <property type="match status" value="2"/>
</dbReference>
<dbReference type="GO" id="GO:0004672">
    <property type="term" value="F:protein kinase activity"/>
    <property type="evidence" value="ECO:0007669"/>
    <property type="project" value="InterPro"/>
</dbReference>
<dbReference type="InterPro" id="IPR027795">
    <property type="entry name" value="CASTOR_ACT_dom"/>
</dbReference>
<dbReference type="Gene3D" id="1.10.510.10">
    <property type="entry name" value="Transferase(Phosphotransferase) domain 1"/>
    <property type="match status" value="1"/>
</dbReference>
<keyword evidence="2" id="KW-0808">Transferase</keyword>
<dbReference type="PANTHER" id="PTHR48016:SF56">
    <property type="entry name" value="MAPKK KINASE"/>
    <property type="match status" value="1"/>
</dbReference>
<dbReference type="Pfam" id="PF00069">
    <property type="entry name" value="Pkinase"/>
    <property type="match status" value="1"/>
</dbReference>
<dbReference type="InterPro" id="IPR017441">
    <property type="entry name" value="Protein_kinase_ATP_BS"/>
</dbReference>
<keyword evidence="4 10" id="KW-0418">Kinase</keyword>
<proteinExistence type="predicted"/>
<dbReference type="OMA" id="HRYARVD"/>
<evidence type="ECO:0000256" key="7">
    <source>
        <dbReference type="PROSITE-ProRule" id="PRU10141"/>
    </source>
</evidence>
<evidence type="ECO:0000313" key="10">
    <source>
        <dbReference type="EMBL" id="EQC31941.1"/>
    </source>
</evidence>
<protein>
    <submittedName>
        <fullName evidence="10">STE/STE11 protein kinase</fullName>
    </submittedName>
</protein>
<dbReference type="SMART" id="SM00326">
    <property type="entry name" value="SH3"/>
    <property type="match status" value="2"/>
</dbReference>
<dbReference type="Pfam" id="PF13840">
    <property type="entry name" value="ACT_7"/>
    <property type="match status" value="1"/>
</dbReference>
<evidence type="ECO:0000256" key="1">
    <source>
        <dbReference type="ARBA" id="ARBA00022443"/>
    </source>
</evidence>
<dbReference type="PROSITE" id="PS00107">
    <property type="entry name" value="PROTEIN_KINASE_ATP"/>
    <property type="match status" value="1"/>
</dbReference>
<gene>
    <name evidence="10" type="ORF">SDRG_10457</name>
</gene>
<evidence type="ECO:0000256" key="4">
    <source>
        <dbReference type="ARBA" id="ARBA00022777"/>
    </source>
</evidence>
<accession>T0QBB1</accession>
<dbReference type="InterPro" id="IPR011009">
    <property type="entry name" value="Kinase-like_dom_sf"/>
</dbReference>
<dbReference type="STRING" id="1156394.T0QBB1"/>
<dbReference type="eggNOG" id="KOG0198">
    <property type="taxonomic scope" value="Eukaryota"/>
</dbReference>
<sequence length="768" mass="84042">MTQALRLPMTYFRSPRLAVHRYARVDAATDASVLAGVAPLLVTAPLTSLAVTGDEISVVLPATVPLPTAPSATEDGWVAFKVEGPLDFGLTGILSALTAPLASVGIPVFAISTYDTDYILVKHDKADAAIDTHVVWQRGKLIGHGRFGKVYVGILLASATMVAVKQLRIQGHDYEDDEVDTAATHGAEVPLAKIEQEVAVGQALRHPHIVQYYGAQREGRLYSLFMEYLPMGSVRSLLQTFGPLDESIVCVYTSQLLRGLQYLHAIGLAHRDIKCANLLLSDSGCLKIADFGTAKAAELDPKDDDVDDELFATVGSVRDGIGSPFWMSPEIIRAELGADAWTKSDVWSVGCCVVEMVTGEPPWNTFSNPLTAMFHIASETSPVLPCHLSPVAHDFVTACLVKDPAQRPTASTLLQHALFHPLPRSSSHYGWFHKETPVEPDEPGTWYLYYDWTTNAYEYAYYIVDDGGYWVYRVHGAWDWLLFPLPSVVEIALWWLAAFRFGQPDELHWADADPDASVYTVSSPVPYASMSELATDEPLVPTATTPTFEPASDETPVTNAAPSYVRVLADYATTTEGELALAEHELIIVEAMDDNGWWLGHKADDLSTAGWFPCTYVEWMSVPCLGVARVVVEATPRQDAAISLGLHDLVVVAEIGDDWLRGRSVDGYDTGWVLASTVEWLPRVVCQWAYASSHEAELSLTPGDVVYVLGGDDQNVWWEGFNPTLNARGWFPTTHVQTDTTGGEEDEDVDDDDANAILVVDQDLVSLS</sequence>
<dbReference type="InterPro" id="IPR000719">
    <property type="entry name" value="Prot_kinase_dom"/>
</dbReference>
<evidence type="ECO:0000256" key="2">
    <source>
        <dbReference type="ARBA" id="ARBA00022679"/>
    </source>
</evidence>
<dbReference type="Proteomes" id="UP000030762">
    <property type="component" value="Unassembled WGS sequence"/>
</dbReference>
<keyword evidence="1 6" id="KW-0728">SH3 domain</keyword>
<dbReference type="SMART" id="SM00220">
    <property type="entry name" value="S_TKc"/>
    <property type="match status" value="1"/>
</dbReference>
<dbReference type="EMBL" id="JH767166">
    <property type="protein sequence ID" value="EQC31941.1"/>
    <property type="molecule type" value="Genomic_DNA"/>
</dbReference>
<dbReference type="PROSITE" id="PS50011">
    <property type="entry name" value="PROTEIN_KINASE_DOM"/>
    <property type="match status" value="1"/>
</dbReference>
<evidence type="ECO:0000256" key="5">
    <source>
        <dbReference type="ARBA" id="ARBA00022840"/>
    </source>
</evidence>
<dbReference type="VEuPathDB" id="FungiDB:SDRG_10457"/>
<dbReference type="GeneID" id="19951184"/>
<evidence type="ECO:0000259" key="9">
    <source>
        <dbReference type="PROSITE" id="PS50011"/>
    </source>
</evidence>
<dbReference type="Gene3D" id="3.30.2130.10">
    <property type="entry name" value="VC0802-like"/>
    <property type="match status" value="1"/>
</dbReference>
<dbReference type="PANTHER" id="PTHR48016">
    <property type="entry name" value="MAP KINASE KINASE KINASE SSK2-RELATED-RELATED"/>
    <property type="match status" value="1"/>
</dbReference>
<feature type="domain" description="SH3" evidence="8">
    <location>
        <begin position="679"/>
        <end position="741"/>
    </location>
</feature>
<dbReference type="Pfam" id="PF00018">
    <property type="entry name" value="SH3_1"/>
    <property type="match status" value="1"/>
</dbReference>
<dbReference type="OrthoDB" id="266718at2759"/>
<dbReference type="GO" id="GO:0005524">
    <property type="term" value="F:ATP binding"/>
    <property type="evidence" value="ECO:0007669"/>
    <property type="project" value="UniProtKB-UniRule"/>
</dbReference>
<evidence type="ECO:0000256" key="6">
    <source>
        <dbReference type="PROSITE-ProRule" id="PRU00192"/>
    </source>
</evidence>
<feature type="domain" description="Protein kinase" evidence="9">
    <location>
        <begin position="136"/>
        <end position="419"/>
    </location>
</feature>
<dbReference type="InterPro" id="IPR045865">
    <property type="entry name" value="ACT-like_dom_sf"/>
</dbReference>
<dbReference type="SUPFAM" id="SSF50044">
    <property type="entry name" value="SH3-domain"/>
    <property type="match status" value="2"/>
</dbReference>
<dbReference type="InterPro" id="IPR001452">
    <property type="entry name" value="SH3_domain"/>
</dbReference>
<dbReference type="AlphaFoldDB" id="T0QBB1"/>
<dbReference type="CDD" id="cd06606">
    <property type="entry name" value="STKc_MAPKKK"/>
    <property type="match status" value="1"/>
</dbReference>
<keyword evidence="11" id="KW-1185">Reference proteome</keyword>
<keyword evidence="3 7" id="KW-0547">Nucleotide-binding</keyword>
<dbReference type="InterPro" id="IPR008271">
    <property type="entry name" value="Ser/Thr_kinase_AS"/>
</dbReference>
<feature type="domain" description="SH3" evidence="8">
    <location>
        <begin position="560"/>
        <end position="622"/>
    </location>
</feature>
<dbReference type="Gene3D" id="2.30.30.40">
    <property type="entry name" value="SH3 Domains"/>
    <property type="match status" value="2"/>
</dbReference>
<feature type="binding site" evidence="7">
    <location>
        <position position="165"/>
    </location>
    <ligand>
        <name>ATP</name>
        <dbReference type="ChEBI" id="CHEBI:30616"/>
    </ligand>
</feature>
<name>T0QBB1_SAPDV</name>
<keyword evidence="5 7" id="KW-0067">ATP-binding</keyword>
<dbReference type="InterPro" id="IPR050538">
    <property type="entry name" value="MAP_kinase_kinase_kinase"/>
</dbReference>
<dbReference type="Pfam" id="PF07653">
    <property type="entry name" value="SH3_2"/>
    <property type="match status" value="1"/>
</dbReference>
<evidence type="ECO:0000313" key="11">
    <source>
        <dbReference type="Proteomes" id="UP000030762"/>
    </source>
</evidence>
<reference evidence="10 11" key="1">
    <citation type="submission" date="2012-04" db="EMBL/GenBank/DDBJ databases">
        <title>The Genome Sequence of Saprolegnia declina VS20.</title>
        <authorList>
            <consortium name="The Broad Institute Genome Sequencing Platform"/>
            <person name="Russ C."/>
            <person name="Nusbaum C."/>
            <person name="Tyler B."/>
            <person name="van West P."/>
            <person name="Dieguez-Uribeondo J."/>
            <person name="de Bruijn I."/>
            <person name="Tripathy S."/>
            <person name="Jiang R."/>
            <person name="Young S.K."/>
            <person name="Zeng Q."/>
            <person name="Gargeya S."/>
            <person name="Fitzgerald M."/>
            <person name="Haas B."/>
            <person name="Abouelleil A."/>
            <person name="Alvarado L."/>
            <person name="Arachchi H.M."/>
            <person name="Berlin A."/>
            <person name="Chapman S.B."/>
            <person name="Goldberg J."/>
            <person name="Griggs A."/>
            <person name="Gujja S."/>
            <person name="Hansen M."/>
            <person name="Howarth C."/>
            <person name="Imamovic A."/>
            <person name="Larimer J."/>
            <person name="McCowen C."/>
            <person name="Montmayeur A."/>
            <person name="Murphy C."/>
            <person name="Neiman D."/>
            <person name="Pearson M."/>
            <person name="Priest M."/>
            <person name="Roberts A."/>
            <person name="Saif S."/>
            <person name="Shea T."/>
            <person name="Sisk P."/>
            <person name="Sykes S."/>
            <person name="Wortman J."/>
            <person name="Nusbaum C."/>
            <person name="Birren B."/>
        </authorList>
    </citation>
    <scope>NUCLEOTIDE SEQUENCE [LARGE SCALE GENOMIC DNA]</scope>
    <source>
        <strain evidence="10 11">VS20</strain>
    </source>
</reference>